<sequence>MAYPNLQVLFFFFFFFFWSPHQARIARSLAHVQP</sequence>
<name>A0A4P7NFY3_PYROR</name>
<reference evidence="1 2" key="1">
    <citation type="journal article" date="2019" name="Mol. Biol. Evol.">
        <title>Blast fungal genomes show frequent chromosomal changes, gene gains and losses, and effector gene turnover.</title>
        <authorList>
            <person name="Gomez Luciano L.B."/>
            <person name="Jason Tsai I."/>
            <person name="Chuma I."/>
            <person name="Tosa Y."/>
            <person name="Chen Y.H."/>
            <person name="Li J.Y."/>
            <person name="Li M.Y."/>
            <person name="Jade Lu M.Y."/>
            <person name="Nakayashiki H."/>
            <person name="Li W.H."/>
        </authorList>
    </citation>
    <scope>NUCLEOTIDE SEQUENCE [LARGE SCALE GENOMIC DNA]</scope>
    <source>
        <strain evidence="1">MZ5-1-6</strain>
    </source>
</reference>
<organism evidence="1 2">
    <name type="scientific">Pyricularia oryzae</name>
    <name type="common">Rice blast fungus</name>
    <name type="synonym">Magnaporthe oryzae</name>
    <dbReference type="NCBI Taxonomy" id="318829"/>
    <lineage>
        <taxon>Eukaryota</taxon>
        <taxon>Fungi</taxon>
        <taxon>Dikarya</taxon>
        <taxon>Ascomycota</taxon>
        <taxon>Pezizomycotina</taxon>
        <taxon>Sordariomycetes</taxon>
        <taxon>Sordariomycetidae</taxon>
        <taxon>Magnaporthales</taxon>
        <taxon>Pyriculariaceae</taxon>
        <taxon>Pyricularia</taxon>
    </lineage>
</organism>
<gene>
    <name evidence="1" type="ORF">PoMZ_07762</name>
</gene>
<evidence type="ECO:0000313" key="2">
    <source>
        <dbReference type="Proteomes" id="UP000294847"/>
    </source>
</evidence>
<dbReference type="EMBL" id="CP034207">
    <property type="protein sequence ID" value="QBZ60819.1"/>
    <property type="molecule type" value="Genomic_DNA"/>
</dbReference>
<accession>A0A4P7NFY3</accession>
<dbReference type="AlphaFoldDB" id="A0A4P7NFY3"/>
<proteinExistence type="predicted"/>
<protein>
    <submittedName>
        <fullName evidence="1">Uncharacterized protein</fullName>
    </submittedName>
</protein>
<dbReference type="Proteomes" id="UP000294847">
    <property type="component" value="Chromosome 4"/>
</dbReference>
<evidence type="ECO:0000313" key="1">
    <source>
        <dbReference type="EMBL" id="QBZ60819.1"/>
    </source>
</evidence>